<gene>
    <name evidence="9" type="ORF">ELQ92_13655</name>
</gene>
<evidence type="ECO:0000256" key="1">
    <source>
        <dbReference type="ARBA" id="ARBA00004141"/>
    </source>
</evidence>
<dbReference type="Pfam" id="PF13506">
    <property type="entry name" value="Glyco_transf_21"/>
    <property type="match status" value="1"/>
</dbReference>
<evidence type="ECO:0000256" key="2">
    <source>
        <dbReference type="ARBA" id="ARBA00004760"/>
    </source>
</evidence>
<organism evidence="9 10">
    <name type="scientific">Labedella populi</name>
    <dbReference type="NCBI Taxonomy" id="2498850"/>
    <lineage>
        <taxon>Bacteria</taxon>
        <taxon>Bacillati</taxon>
        <taxon>Actinomycetota</taxon>
        <taxon>Actinomycetes</taxon>
        <taxon>Micrococcales</taxon>
        <taxon>Microbacteriaceae</taxon>
        <taxon>Labedella</taxon>
    </lineage>
</organism>
<keyword evidence="8" id="KW-0472">Membrane</keyword>
<dbReference type="GO" id="GO:0016740">
    <property type="term" value="F:transferase activity"/>
    <property type="evidence" value="ECO:0007669"/>
    <property type="project" value="UniProtKB-KW"/>
</dbReference>
<dbReference type="SUPFAM" id="SSF53448">
    <property type="entry name" value="Nucleotide-diphospho-sugar transferases"/>
    <property type="match status" value="1"/>
</dbReference>
<dbReference type="Proteomes" id="UP000288603">
    <property type="component" value="Unassembled WGS sequence"/>
</dbReference>
<accession>A0A3S4DU89</accession>
<evidence type="ECO:0000256" key="3">
    <source>
        <dbReference type="ARBA" id="ARBA00004991"/>
    </source>
</evidence>
<name>A0A3S4DU89_9MICO</name>
<comment type="subcellular location">
    <subcellularLocation>
        <location evidence="1">Membrane</location>
        <topology evidence="1">Multi-pass membrane protein</topology>
    </subcellularLocation>
</comment>
<keyword evidence="4" id="KW-0328">Glycosyltransferase</keyword>
<proteinExistence type="predicted"/>
<keyword evidence="7" id="KW-1133">Transmembrane helix</keyword>
<dbReference type="InterPro" id="IPR025993">
    <property type="entry name" value="Ceramide_glucosylTrfase"/>
</dbReference>
<reference evidence="9 10" key="1">
    <citation type="submission" date="2018-12" db="EMBL/GenBank/DDBJ databases">
        <authorList>
            <person name="Li F."/>
        </authorList>
    </citation>
    <scope>NUCLEOTIDE SEQUENCE [LARGE SCALE GENOMIC DNA]</scope>
    <source>
        <strain evidence="9 10">8H24J-4-2</strain>
    </source>
</reference>
<dbReference type="Gene3D" id="3.90.550.10">
    <property type="entry name" value="Spore Coat Polysaccharide Biosynthesis Protein SpsA, Chain A"/>
    <property type="match status" value="1"/>
</dbReference>
<evidence type="ECO:0000256" key="5">
    <source>
        <dbReference type="ARBA" id="ARBA00022679"/>
    </source>
</evidence>
<keyword evidence="6" id="KW-0812">Transmembrane</keyword>
<dbReference type="EMBL" id="RZNC01000005">
    <property type="protein sequence ID" value="RWZ59296.1"/>
    <property type="molecule type" value="Genomic_DNA"/>
</dbReference>
<evidence type="ECO:0000313" key="10">
    <source>
        <dbReference type="Proteomes" id="UP000288603"/>
    </source>
</evidence>
<protein>
    <submittedName>
        <fullName evidence="9">Glycosyltransferase family 2 protein</fullName>
    </submittedName>
</protein>
<keyword evidence="5 9" id="KW-0808">Transferase</keyword>
<comment type="pathway">
    <text evidence="2">Lipid metabolism; sphingolipid metabolism.</text>
</comment>
<evidence type="ECO:0000256" key="7">
    <source>
        <dbReference type="ARBA" id="ARBA00022989"/>
    </source>
</evidence>
<evidence type="ECO:0000313" key="9">
    <source>
        <dbReference type="EMBL" id="RWZ59296.1"/>
    </source>
</evidence>
<evidence type="ECO:0000256" key="4">
    <source>
        <dbReference type="ARBA" id="ARBA00022676"/>
    </source>
</evidence>
<comment type="caution">
    <text evidence="9">The sequence shown here is derived from an EMBL/GenBank/DDBJ whole genome shotgun (WGS) entry which is preliminary data.</text>
</comment>
<dbReference type="InterPro" id="IPR029044">
    <property type="entry name" value="Nucleotide-diphossugar_trans"/>
</dbReference>
<dbReference type="AlphaFoldDB" id="A0A3S4DU89"/>
<sequence>MSDAPSTPGGVRDDRGVRADRGARVEKRLDAEYVLPLRWNEDEETGEGSIELADYLRRLDGWIDVTVVDGSDAPILAAHRRRWVDESRPTALRLIPAEPWPGRNGKVAGVMTGIRRSRHERVVIADDDVRYDRESLARVLTRLSDADIVRPQNVFRPMPWHARWDTARSLLARATGGDFPGTFAFRRSTLLRAGGYDGDVLFENLELLRTVRAAGGREERADDVFVARRPPTTRRFLEQRVRQAYDEWARPGHLAVELAIAPIVVSSLRTPTRLVAVTVVTVALAEAGRRTAGGAAAFPPSSSLWAPLWLLERAVTSWLAVVARARGGVPYRGARMPVAAHSVREVRDRVAGVGGPS</sequence>
<keyword evidence="10" id="KW-1185">Reference proteome</keyword>
<comment type="pathway">
    <text evidence="3">Sphingolipid metabolism.</text>
</comment>
<evidence type="ECO:0000256" key="6">
    <source>
        <dbReference type="ARBA" id="ARBA00022692"/>
    </source>
</evidence>
<evidence type="ECO:0000256" key="8">
    <source>
        <dbReference type="ARBA" id="ARBA00023136"/>
    </source>
</evidence>
<dbReference type="OrthoDB" id="7432283at2"/>